<dbReference type="GO" id="GO:0030077">
    <property type="term" value="C:plasma membrane light-harvesting complex"/>
    <property type="evidence" value="ECO:0007669"/>
    <property type="project" value="InterPro"/>
</dbReference>
<name>A0A9X1CFB8_9BACI</name>
<gene>
    <name evidence="2" type="ORF">J2Z64_000919</name>
</gene>
<dbReference type="EMBL" id="JAGGMB010000002">
    <property type="protein sequence ID" value="MBP2076707.1"/>
    <property type="molecule type" value="Genomic_DNA"/>
</dbReference>
<accession>A0A9X1CFB8</accession>
<comment type="caution">
    <text evidence="2">The sequence shown here is derived from an EMBL/GenBank/DDBJ whole genome shotgun (WGS) entry which is preliminary data.</text>
</comment>
<dbReference type="InterPro" id="IPR027275">
    <property type="entry name" value="PRC-brl_dom"/>
</dbReference>
<dbReference type="Gene3D" id="3.90.50.10">
    <property type="entry name" value="Photosynthetic Reaction Center, subunit H, domain 2"/>
    <property type="match status" value="2"/>
</dbReference>
<feature type="domain" description="PRC-barrel" evidence="1">
    <location>
        <begin position="16"/>
        <end position="74"/>
    </location>
</feature>
<proteinExistence type="predicted"/>
<sequence>MMRLTSQVKHFNIHATDGELGKIKDFYFDDRNWEIRYAIVDTRKWLPGRKVLLSPNSFLEVNESDESVRVEYDKLMIRNSPAVPENENLTKDKESRLIDYFGWNSYKENALPHAERGMLGTFQVTGMENGKPPAEPHLNRNESDHVNDNYLRSEEETIDFKVHAKDGKVGKVVDMIFDTTQWRIEYIVVRSSRSIVDDEFYIFHTRQINTVDWFENDLYINDSIDGILNNKPFQEKDEIIVSFN</sequence>
<dbReference type="SUPFAM" id="SSF50346">
    <property type="entry name" value="PRC-barrel domain"/>
    <property type="match status" value="2"/>
</dbReference>
<dbReference type="RefSeq" id="WP_149474479.1">
    <property type="nucleotide sequence ID" value="NZ_JAGGMB010000002.1"/>
</dbReference>
<keyword evidence="3" id="KW-1185">Reference proteome</keyword>
<dbReference type="InterPro" id="IPR011033">
    <property type="entry name" value="PRC_barrel-like_sf"/>
</dbReference>
<dbReference type="OrthoDB" id="9793882at2"/>
<dbReference type="Proteomes" id="UP001138793">
    <property type="component" value="Unassembled WGS sequence"/>
</dbReference>
<reference evidence="2" key="1">
    <citation type="submission" date="2021-03" db="EMBL/GenBank/DDBJ databases">
        <title>Genomic Encyclopedia of Type Strains, Phase IV (KMG-IV): sequencing the most valuable type-strain genomes for metagenomic binning, comparative biology and taxonomic classification.</title>
        <authorList>
            <person name="Goeker M."/>
        </authorList>
    </citation>
    <scope>NUCLEOTIDE SEQUENCE</scope>
    <source>
        <strain evidence="2">DSM 107338</strain>
    </source>
</reference>
<dbReference type="GO" id="GO:0019684">
    <property type="term" value="P:photosynthesis, light reaction"/>
    <property type="evidence" value="ECO:0007669"/>
    <property type="project" value="InterPro"/>
</dbReference>
<evidence type="ECO:0000313" key="2">
    <source>
        <dbReference type="EMBL" id="MBP2076707.1"/>
    </source>
</evidence>
<dbReference type="Pfam" id="PF05239">
    <property type="entry name" value="PRC"/>
    <property type="match status" value="1"/>
</dbReference>
<protein>
    <submittedName>
        <fullName evidence="2">Sporulation protein YlmC with PRC-barrel domain</fullName>
    </submittedName>
</protein>
<dbReference type="AlphaFoldDB" id="A0A9X1CFB8"/>
<evidence type="ECO:0000313" key="3">
    <source>
        <dbReference type="Proteomes" id="UP001138793"/>
    </source>
</evidence>
<organism evidence="2 3">
    <name type="scientific">Oceanobacillus polygoni</name>
    <dbReference type="NCBI Taxonomy" id="1235259"/>
    <lineage>
        <taxon>Bacteria</taxon>
        <taxon>Bacillati</taxon>
        <taxon>Bacillota</taxon>
        <taxon>Bacilli</taxon>
        <taxon>Bacillales</taxon>
        <taxon>Bacillaceae</taxon>
        <taxon>Oceanobacillus</taxon>
    </lineage>
</organism>
<evidence type="ECO:0000259" key="1">
    <source>
        <dbReference type="Pfam" id="PF05239"/>
    </source>
</evidence>
<dbReference type="InterPro" id="IPR014747">
    <property type="entry name" value="Bac_photo_RC_H_C"/>
</dbReference>